<feature type="non-terminal residue" evidence="1">
    <location>
        <position position="57"/>
    </location>
</feature>
<evidence type="ECO:0000313" key="1">
    <source>
        <dbReference type="EMBL" id="CAG8743035.1"/>
    </source>
</evidence>
<organism evidence="1 2">
    <name type="scientific">Funneliformis caledonium</name>
    <dbReference type="NCBI Taxonomy" id="1117310"/>
    <lineage>
        <taxon>Eukaryota</taxon>
        <taxon>Fungi</taxon>
        <taxon>Fungi incertae sedis</taxon>
        <taxon>Mucoromycota</taxon>
        <taxon>Glomeromycotina</taxon>
        <taxon>Glomeromycetes</taxon>
        <taxon>Glomerales</taxon>
        <taxon>Glomeraceae</taxon>
        <taxon>Funneliformis</taxon>
    </lineage>
</organism>
<evidence type="ECO:0000313" key="2">
    <source>
        <dbReference type="Proteomes" id="UP000789570"/>
    </source>
</evidence>
<name>A0A9N9IM42_9GLOM</name>
<accession>A0A9N9IM42</accession>
<proteinExistence type="predicted"/>
<comment type="caution">
    <text evidence="1">The sequence shown here is derived from an EMBL/GenBank/DDBJ whole genome shotgun (WGS) entry which is preliminary data.</text>
</comment>
<dbReference type="EMBL" id="CAJVPQ010015573">
    <property type="protein sequence ID" value="CAG8743035.1"/>
    <property type="molecule type" value="Genomic_DNA"/>
</dbReference>
<protein>
    <submittedName>
        <fullName evidence="1">7045_t:CDS:1</fullName>
    </submittedName>
</protein>
<gene>
    <name evidence="1" type="ORF">FCALED_LOCUS15763</name>
</gene>
<keyword evidence="2" id="KW-1185">Reference proteome</keyword>
<feature type="non-terminal residue" evidence="1">
    <location>
        <position position="1"/>
    </location>
</feature>
<dbReference type="AlphaFoldDB" id="A0A9N9IM42"/>
<dbReference type="OrthoDB" id="2351131at2759"/>
<sequence length="57" mass="6381">VVEENIKGSDAELIANAPDITPDDAEVLKQIPTHSFTNNMILQRHYLWRIYASGDIG</sequence>
<dbReference type="Proteomes" id="UP000789570">
    <property type="component" value="Unassembled WGS sequence"/>
</dbReference>
<reference evidence="1" key="1">
    <citation type="submission" date="2021-06" db="EMBL/GenBank/DDBJ databases">
        <authorList>
            <person name="Kallberg Y."/>
            <person name="Tangrot J."/>
            <person name="Rosling A."/>
        </authorList>
    </citation>
    <scope>NUCLEOTIDE SEQUENCE</scope>
    <source>
        <strain evidence="1">UK204</strain>
    </source>
</reference>